<keyword evidence="1" id="KW-0812">Transmembrane</keyword>
<evidence type="ECO:0008006" key="4">
    <source>
        <dbReference type="Google" id="ProtNLM"/>
    </source>
</evidence>
<reference evidence="2 3" key="1">
    <citation type="submission" date="2018-06" db="EMBL/GenBank/DDBJ databases">
        <title>Genomic Encyclopedia of Type Strains, Phase IV (KMG-IV): sequencing the most valuable type-strain genomes for metagenomic binning, comparative biology and taxonomic classification.</title>
        <authorList>
            <person name="Goeker M."/>
        </authorList>
    </citation>
    <scope>NUCLEOTIDE SEQUENCE [LARGE SCALE GENOMIC DNA]</scope>
    <source>
        <strain evidence="2 3">DSM 24032</strain>
    </source>
</reference>
<organism evidence="2 3">
    <name type="scientific">Arenicella xantha</name>
    <dbReference type="NCBI Taxonomy" id="644221"/>
    <lineage>
        <taxon>Bacteria</taxon>
        <taxon>Pseudomonadati</taxon>
        <taxon>Pseudomonadota</taxon>
        <taxon>Gammaproteobacteria</taxon>
        <taxon>Arenicellales</taxon>
        <taxon>Arenicellaceae</taxon>
        <taxon>Arenicella</taxon>
    </lineage>
</organism>
<dbReference type="EMBL" id="QNRT01000002">
    <property type="protein sequence ID" value="RBP50691.1"/>
    <property type="molecule type" value="Genomic_DNA"/>
</dbReference>
<feature type="transmembrane region" description="Helical" evidence="1">
    <location>
        <begin position="84"/>
        <end position="110"/>
    </location>
</feature>
<keyword evidence="1" id="KW-1133">Transmembrane helix</keyword>
<dbReference type="AlphaFoldDB" id="A0A395JJ28"/>
<feature type="transmembrane region" description="Helical" evidence="1">
    <location>
        <begin position="41"/>
        <end position="61"/>
    </location>
</feature>
<name>A0A395JJ28_9GAMM</name>
<gene>
    <name evidence="2" type="ORF">DFR28_102102</name>
</gene>
<dbReference type="OrthoDB" id="9790409at2"/>
<keyword evidence="3" id="KW-1185">Reference proteome</keyword>
<accession>A0A395JJ28</accession>
<keyword evidence="1" id="KW-0472">Membrane</keyword>
<proteinExistence type="predicted"/>
<sequence length="138" mass="14844">MRLITIFISGLVFGIGIIVSGMVNPAKVIGFLDIFGAWDPSLAFVMIGAISVTMVGYKLVLKRDVSLFNLKFSLPTNTDLDRKLIIGAVLFGIGWGLVGVCPGPAVVGFLVAPKPLGLFLVSMLVSMALARRYMDRVR</sequence>
<dbReference type="RefSeq" id="WP_113953533.1">
    <property type="nucleotide sequence ID" value="NZ_QNRT01000002.1"/>
</dbReference>
<evidence type="ECO:0000313" key="2">
    <source>
        <dbReference type="EMBL" id="RBP50691.1"/>
    </source>
</evidence>
<evidence type="ECO:0000313" key="3">
    <source>
        <dbReference type="Proteomes" id="UP000253083"/>
    </source>
</evidence>
<evidence type="ECO:0000256" key="1">
    <source>
        <dbReference type="SAM" id="Phobius"/>
    </source>
</evidence>
<dbReference type="InParanoid" id="A0A395JJ28"/>
<protein>
    <recommendedName>
        <fullName evidence="4">Sulphur transport domain-containing protein</fullName>
    </recommendedName>
</protein>
<comment type="caution">
    <text evidence="2">The sequence shown here is derived from an EMBL/GenBank/DDBJ whole genome shotgun (WGS) entry which is preliminary data.</text>
</comment>
<feature type="transmembrane region" description="Helical" evidence="1">
    <location>
        <begin position="116"/>
        <end position="134"/>
    </location>
</feature>
<dbReference type="InterPro" id="IPR046513">
    <property type="entry name" value="DUF6691"/>
</dbReference>
<dbReference type="Proteomes" id="UP000253083">
    <property type="component" value="Unassembled WGS sequence"/>
</dbReference>
<dbReference type="Pfam" id="PF20398">
    <property type="entry name" value="DUF6691"/>
    <property type="match status" value="1"/>
</dbReference>